<evidence type="ECO:0000259" key="6">
    <source>
        <dbReference type="Pfam" id="PF02776"/>
    </source>
</evidence>
<comment type="caution">
    <text evidence="7">The sequence shown here is derived from an EMBL/GenBank/DDBJ whole genome shotgun (WGS) entry which is preliminary data.</text>
</comment>
<dbReference type="InterPro" id="IPR045229">
    <property type="entry name" value="TPP_enz"/>
</dbReference>
<keyword evidence="8" id="KW-1185">Reference proteome</keyword>
<sequence length="627" mass="66703">MTDVTTDREARALAIAGHGTLDAALAAGAIPPRVDLTLSEAVVLGLLRQGVTRYVGIFGHGSTDVAEVLRVYQKHGVLRTYPVRNEVEAAHAATALRWVTGEQAAVITSIGPGALQALAGSLAAASDGIGVWHLYADETTQAEGPNMQEIPGDRQERFLRLCSEMGPAYTLHTPEALPEALRRGLNAVDHPHRARPFFLLLPINTQPGLLTRFALDSLPTGHPPPLGAALDAGRYDDAARTLLAADRVVVRVGGGARGAGPQIAELLDLVDGFAVTSPIALGTLPYAHPRNQGVGGSKGSISGNHAMENADLLLAIGSRAVCQSDMSRTGYPQVDRVININTDPDAAMHYARTLALVGDAAPTLDGLIGALRRLGAQPHGLDSAWARANTDAKVAWEAFKAKRYENPRLRDDVWQREVLTQPAVLRTVGDWARERDAVTFFDAGDVQANGFQANEDDRLGRTFTETGASYMGFATSALLSSALADRSFYAVAMTGDGSFTMNPQALIDGVQHGARGVVVLLDNRRQGAISSLQRAQYGTDYGTNDQVEVDYVAWAAAVGGVRALHGGYTEDELRAALDQAYAHDGVALIHVPVYFGEDPLGGFGSFGRWNVGSWVASTQELRKGMTI</sequence>
<evidence type="ECO:0000256" key="1">
    <source>
        <dbReference type="ARBA" id="ARBA00007812"/>
    </source>
</evidence>
<keyword evidence="2 3" id="KW-0786">Thiamine pyrophosphate</keyword>
<dbReference type="Gene3D" id="3.40.50.970">
    <property type="match status" value="2"/>
</dbReference>
<dbReference type="InterPro" id="IPR012001">
    <property type="entry name" value="Thiamin_PyroP_enz_TPP-bd_dom"/>
</dbReference>
<dbReference type="RefSeq" id="WP_203726713.1">
    <property type="nucleotide sequence ID" value="NZ_BOML01000021.1"/>
</dbReference>
<protein>
    <submittedName>
        <fullName evidence="7">Acetolactate synthase</fullName>
    </submittedName>
</protein>
<dbReference type="SUPFAM" id="SSF52467">
    <property type="entry name" value="DHS-like NAD/FAD-binding domain"/>
    <property type="match status" value="1"/>
</dbReference>
<dbReference type="Pfam" id="PF02776">
    <property type="entry name" value="TPP_enzyme_N"/>
    <property type="match status" value="1"/>
</dbReference>
<dbReference type="InterPro" id="IPR011766">
    <property type="entry name" value="TPP_enzyme_TPP-bd"/>
</dbReference>
<dbReference type="EMBL" id="BOML01000021">
    <property type="protein sequence ID" value="GIE01094.1"/>
    <property type="molecule type" value="Genomic_DNA"/>
</dbReference>
<proteinExistence type="inferred from homology"/>
<dbReference type="InterPro" id="IPR012000">
    <property type="entry name" value="Thiamin_PyroP_enz_cen_dom"/>
</dbReference>
<dbReference type="InterPro" id="IPR029035">
    <property type="entry name" value="DHS-like_NAD/FAD-binding_dom"/>
</dbReference>
<name>A0ABQ3YUS4_9ACTN</name>
<evidence type="ECO:0000313" key="7">
    <source>
        <dbReference type="EMBL" id="GIE01094.1"/>
    </source>
</evidence>
<feature type="domain" description="Thiamine pyrophosphate enzyme central" evidence="4">
    <location>
        <begin position="236"/>
        <end position="367"/>
    </location>
</feature>
<organism evidence="7 8">
    <name type="scientific">Paractinoplanes durhamensis</name>
    <dbReference type="NCBI Taxonomy" id="113563"/>
    <lineage>
        <taxon>Bacteria</taxon>
        <taxon>Bacillati</taxon>
        <taxon>Actinomycetota</taxon>
        <taxon>Actinomycetes</taxon>
        <taxon>Micromonosporales</taxon>
        <taxon>Micromonosporaceae</taxon>
        <taxon>Paractinoplanes</taxon>
    </lineage>
</organism>
<evidence type="ECO:0000256" key="2">
    <source>
        <dbReference type="ARBA" id="ARBA00023052"/>
    </source>
</evidence>
<evidence type="ECO:0000259" key="5">
    <source>
        <dbReference type="Pfam" id="PF02775"/>
    </source>
</evidence>
<dbReference type="SUPFAM" id="SSF52518">
    <property type="entry name" value="Thiamin diphosphate-binding fold (THDP-binding)"/>
    <property type="match status" value="2"/>
</dbReference>
<evidence type="ECO:0000313" key="8">
    <source>
        <dbReference type="Proteomes" id="UP000637628"/>
    </source>
</evidence>
<dbReference type="Pfam" id="PF02775">
    <property type="entry name" value="TPP_enzyme_C"/>
    <property type="match status" value="1"/>
</dbReference>
<feature type="domain" description="Thiamine pyrophosphate enzyme N-terminal TPP-binding" evidence="6">
    <location>
        <begin position="37"/>
        <end position="149"/>
    </location>
</feature>
<dbReference type="InterPro" id="IPR029061">
    <property type="entry name" value="THDP-binding"/>
</dbReference>
<dbReference type="Gene3D" id="3.40.50.1220">
    <property type="entry name" value="TPP-binding domain"/>
    <property type="match status" value="1"/>
</dbReference>
<dbReference type="CDD" id="cd00568">
    <property type="entry name" value="TPP_enzymes"/>
    <property type="match status" value="1"/>
</dbReference>
<comment type="similarity">
    <text evidence="1 3">Belongs to the TPP enzyme family.</text>
</comment>
<evidence type="ECO:0000259" key="4">
    <source>
        <dbReference type="Pfam" id="PF00205"/>
    </source>
</evidence>
<dbReference type="Pfam" id="PF00205">
    <property type="entry name" value="TPP_enzyme_M"/>
    <property type="match status" value="1"/>
</dbReference>
<dbReference type="CDD" id="cd07035">
    <property type="entry name" value="TPP_PYR_POX_like"/>
    <property type="match status" value="1"/>
</dbReference>
<accession>A0ABQ3YUS4</accession>
<gene>
    <name evidence="7" type="ORF">Adu01nite_24440</name>
</gene>
<feature type="domain" description="Thiamine pyrophosphate enzyme TPP-binding" evidence="5">
    <location>
        <begin position="442"/>
        <end position="591"/>
    </location>
</feature>
<dbReference type="PANTHER" id="PTHR18968:SF13">
    <property type="entry name" value="ACETOLACTATE SYNTHASE CATALYTIC SUBUNIT, MITOCHONDRIAL"/>
    <property type="match status" value="1"/>
</dbReference>
<dbReference type="Proteomes" id="UP000637628">
    <property type="component" value="Unassembled WGS sequence"/>
</dbReference>
<evidence type="ECO:0000256" key="3">
    <source>
        <dbReference type="RuleBase" id="RU362132"/>
    </source>
</evidence>
<reference evidence="7 8" key="1">
    <citation type="submission" date="2021-01" db="EMBL/GenBank/DDBJ databases">
        <title>Whole genome shotgun sequence of Actinoplanes durhamensis NBRC 14914.</title>
        <authorList>
            <person name="Komaki H."/>
            <person name="Tamura T."/>
        </authorList>
    </citation>
    <scope>NUCLEOTIDE SEQUENCE [LARGE SCALE GENOMIC DNA]</scope>
    <source>
        <strain evidence="7 8">NBRC 14914</strain>
    </source>
</reference>
<dbReference type="PANTHER" id="PTHR18968">
    <property type="entry name" value="THIAMINE PYROPHOSPHATE ENZYMES"/>
    <property type="match status" value="1"/>
</dbReference>